<dbReference type="Proteomes" id="UP000887564">
    <property type="component" value="Unplaced"/>
</dbReference>
<dbReference type="WBParaSite" id="PEQ_0000758101-mRNA-1">
    <property type="protein sequence ID" value="PEQ_0000758101-mRNA-1"/>
    <property type="gene ID" value="PEQ_0000758101"/>
</dbReference>
<name>A0A914RMR0_PAREQ</name>
<evidence type="ECO:0000313" key="2">
    <source>
        <dbReference type="WBParaSite" id="PEQ_0000758101-mRNA-1"/>
    </source>
</evidence>
<evidence type="ECO:0000313" key="1">
    <source>
        <dbReference type="Proteomes" id="UP000887564"/>
    </source>
</evidence>
<sequence length="72" mass="7323">MAICTFQALQQRVRAASAGDNAGGGGAEGSGKDAAKEAALVEQVEDILASSGSHIELLNTCSCALRVKECRS</sequence>
<accession>A0A914RMR0</accession>
<keyword evidence="1" id="KW-1185">Reference proteome</keyword>
<dbReference type="AlphaFoldDB" id="A0A914RMR0"/>
<protein>
    <submittedName>
        <fullName evidence="2">Uncharacterized protein</fullName>
    </submittedName>
</protein>
<reference evidence="2" key="1">
    <citation type="submission" date="2022-11" db="UniProtKB">
        <authorList>
            <consortium name="WormBaseParasite"/>
        </authorList>
    </citation>
    <scope>IDENTIFICATION</scope>
</reference>
<proteinExistence type="predicted"/>
<organism evidence="1 2">
    <name type="scientific">Parascaris equorum</name>
    <name type="common">Equine roundworm</name>
    <dbReference type="NCBI Taxonomy" id="6256"/>
    <lineage>
        <taxon>Eukaryota</taxon>
        <taxon>Metazoa</taxon>
        <taxon>Ecdysozoa</taxon>
        <taxon>Nematoda</taxon>
        <taxon>Chromadorea</taxon>
        <taxon>Rhabditida</taxon>
        <taxon>Spirurina</taxon>
        <taxon>Ascaridomorpha</taxon>
        <taxon>Ascaridoidea</taxon>
        <taxon>Ascarididae</taxon>
        <taxon>Parascaris</taxon>
    </lineage>
</organism>